<feature type="domain" description="DUF6533" evidence="2">
    <location>
        <begin position="32"/>
        <end position="75"/>
    </location>
</feature>
<dbReference type="Pfam" id="PF20151">
    <property type="entry name" value="DUF6533"/>
    <property type="match status" value="1"/>
</dbReference>
<keyword evidence="1" id="KW-0472">Membrane</keyword>
<evidence type="ECO:0000259" key="2">
    <source>
        <dbReference type="Pfam" id="PF20151"/>
    </source>
</evidence>
<evidence type="ECO:0000256" key="1">
    <source>
        <dbReference type="SAM" id="Phobius"/>
    </source>
</evidence>
<accession>A0A5C3LGE3</accession>
<dbReference type="Proteomes" id="UP000308652">
    <property type="component" value="Unassembled WGS sequence"/>
</dbReference>
<proteinExistence type="predicted"/>
<organism evidence="3 4">
    <name type="scientific">Crucibulum laeve</name>
    <dbReference type="NCBI Taxonomy" id="68775"/>
    <lineage>
        <taxon>Eukaryota</taxon>
        <taxon>Fungi</taxon>
        <taxon>Dikarya</taxon>
        <taxon>Basidiomycota</taxon>
        <taxon>Agaricomycotina</taxon>
        <taxon>Agaricomycetes</taxon>
        <taxon>Agaricomycetidae</taxon>
        <taxon>Agaricales</taxon>
        <taxon>Agaricineae</taxon>
        <taxon>Nidulariaceae</taxon>
        <taxon>Crucibulum</taxon>
    </lineage>
</organism>
<keyword evidence="4" id="KW-1185">Reference proteome</keyword>
<dbReference type="EMBL" id="ML213818">
    <property type="protein sequence ID" value="TFK31223.1"/>
    <property type="molecule type" value="Genomic_DNA"/>
</dbReference>
<protein>
    <recommendedName>
        <fullName evidence="2">DUF6533 domain-containing protein</fullName>
    </recommendedName>
</protein>
<sequence>MNLNQLSPYVGLAFTSPNGDVTQALYVREWSSLGTVIIIMWDMLLLFNDEYVHIWRAPSFALKWIYLFTRYFPLLFQSISYYLLTHALPPPPISVSICLAWTLAHIVSTRIMMAVMEGVLMLRVYALYSKSTTVGWFLVALFLMQRVIAIGVAVRVPKNVQFDEICRAKGKRTDTIVLGGGILFTQAVIWTMTVAKRKVGMESRSNSRFWNYHTTLCSRGLFLWFQSQLAGLLSICRD</sequence>
<feature type="transmembrane region" description="Helical" evidence="1">
    <location>
        <begin position="60"/>
        <end position="81"/>
    </location>
</feature>
<feature type="transmembrane region" description="Helical" evidence="1">
    <location>
        <begin position="30"/>
        <end position="48"/>
    </location>
</feature>
<keyword evidence="1" id="KW-1133">Transmembrane helix</keyword>
<dbReference type="OrthoDB" id="3206101at2759"/>
<evidence type="ECO:0000313" key="3">
    <source>
        <dbReference type="EMBL" id="TFK31223.1"/>
    </source>
</evidence>
<dbReference type="STRING" id="68775.A0A5C3LGE3"/>
<name>A0A5C3LGE3_9AGAR</name>
<gene>
    <name evidence="3" type="ORF">BDQ12DRAFT_234532</name>
</gene>
<reference evidence="3 4" key="1">
    <citation type="journal article" date="2019" name="Nat. Ecol. Evol.">
        <title>Megaphylogeny resolves global patterns of mushroom evolution.</title>
        <authorList>
            <person name="Varga T."/>
            <person name="Krizsan K."/>
            <person name="Foldi C."/>
            <person name="Dima B."/>
            <person name="Sanchez-Garcia M."/>
            <person name="Sanchez-Ramirez S."/>
            <person name="Szollosi G.J."/>
            <person name="Szarkandi J.G."/>
            <person name="Papp V."/>
            <person name="Albert L."/>
            <person name="Andreopoulos W."/>
            <person name="Angelini C."/>
            <person name="Antonin V."/>
            <person name="Barry K.W."/>
            <person name="Bougher N.L."/>
            <person name="Buchanan P."/>
            <person name="Buyck B."/>
            <person name="Bense V."/>
            <person name="Catcheside P."/>
            <person name="Chovatia M."/>
            <person name="Cooper J."/>
            <person name="Damon W."/>
            <person name="Desjardin D."/>
            <person name="Finy P."/>
            <person name="Geml J."/>
            <person name="Haridas S."/>
            <person name="Hughes K."/>
            <person name="Justo A."/>
            <person name="Karasinski D."/>
            <person name="Kautmanova I."/>
            <person name="Kiss B."/>
            <person name="Kocsube S."/>
            <person name="Kotiranta H."/>
            <person name="LaButti K.M."/>
            <person name="Lechner B.E."/>
            <person name="Liimatainen K."/>
            <person name="Lipzen A."/>
            <person name="Lukacs Z."/>
            <person name="Mihaltcheva S."/>
            <person name="Morgado L.N."/>
            <person name="Niskanen T."/>
            <person name="Noordeloos M.E."/>
            <person name="Ohm R.A."/>
            <person name="Ortiz-Santana B."/>
            <person name="Ovrebo C."/>
            <person name="Racz N."/>
            <person name="Riley R."/>
            <person name="Savchenko A."/>
            <person name="Shiryaev A."/>
            <person name="Soop K."/>
            <person name="Spirin V."/>
            <person name="Szebenyi C."/>
            <person name="Tomsovsky M."/>
            <person name="Tulloss R.E."/>
            <person name="Uehling J."/>
            <person name="Grigoriev I.V."/>
            <person name="Vagvolgyi C."/>
            <person name="Papp T."/>
            <person name="Martin F.M."/>
            <person name="Miettinen O."/>
            <person name="Hibbett D.S."/>
            <person name="Nagy L.G."/>
        </authorList>
    </citation>
    <scope>NUCLEOTIDE SEQUENCE [LARGE SCALE GENOMIC DNA]</scope>
    <source>
        <strain evidence="3 4">CBS 166.37</strain>
    </source>
</reference>
<dbReference type="InterPro" id="IPR045340">
    <property type="entry name" value="DUF6533"/>
</dbReference>
<feature type="transmembrane region" description="Helical" evidence="1">
    <location>
        <begin position="176"/>
        <end position="195"/>
    </location>
</feature>
<feature type="transmembrane region" description="Helical" evidence="1">
    <location>
        <begin position="134"/>
        <end position="156"/>
    </location>
</feature>
<feature type="transmembrane region" description="Helical" evidence="1">
    <location>
        <begin position="93"/>
        <end position="113"/>
    </location>
</feature>
<keyword evidence="1" id="KW-0812">Transmembrane</keyword>
<dbReference type="AlphaFoldDB" id="A0A5C3LGE3"/>
<evidence type="ECO:0000313" key="4">
    <source>
        <dbReference type="Proteomes" id="UP000308652"/>
    </source>
</evidence>